<evidence type="ECO:0000256" key="8">
    <source>
        <dbReference type="ARBA" id="ARBA00025157"/>
    </source>
</evidence>
<comment type="subunit">
    <text evidence="9">Forms a stable energy-coupling factor (ECF) transporter complex composed of 2 membrane-embedded substrate-binding proteins (S component), 2 ATP-binding proteins (A component) and 2 transmembrane proteins (T component).</text>
</comment>
<dbReference type="GO" id="GO:0005524">
    <property type="term" value="F:ATP binding"/>
    <property type="evidence" value="ECO:0007669"/>
    <property type="project" value="UniProtKB-UniRule"/>
</dbReference>
<dbReference type="SMART" id="SM00382">
    <property type="entry name" value="AAA"/>
    <property type="match status" value="1"/>
</dbReference>
<evidence type="ECO:0000256" key="2">
    <source>
        <dbReference type="ARBA" id="ARBA00022448"/>
    </source>
</evidence>
<keyword evidence="4 9" id="KW-0547">Nucleotide-binding</keyword>
<dbReference type="PROSITE" id="PS00211">
    <property type="entry name" value="ABC_TRANSPORTER_1"/>
    <property type="match status" value="1"/>
</dbReference>
<dbReference type="InterPro" id="IPR027417">
    <property type="entry name" value="P-loop_NTPase"/>
</dbReference>
<dbReference type="NCBIfam" id="NF010158">
    <property type="entry name" value="PRK13637.1"/>
    <property type="match status" value="1"/>
</dbReference>
<proteinExistence type="inferred from homology"/>
<evidence type="ECO:0000313" key="12">
    <source>
        <dbReference type="Proteomes" id="UP000029622"/>
    </source>
</evidence>
<dbReference type="EC" id="7.-.-.-" evidence="9"/>
<comment type="subcellular location">
    <subcellularLocation>
        <location evidence="1 9">Cell membrane</location>
        <topology evidence="1 9">Peripheral membrane protein</topology>
    </subcellularLocation>
</comment>
<dbReference type="InterPro" id="IPR030946">
    <property type="entry name" value="EcfA2"/>
</dbReference>
<accession>A0A096CWW8</accession>
<dbReference type="SUPFAM" id="SSF52540">
    <property type="entry name" value="P-loop containing nucleoside triphosphate hydrolases"/>
    <property type="match status" value="1"/>
</dbReference>
<protein>
    <recommendedName>
        <fullName evidence="9">Energy-coupling factor transporter ATP-binding protein EcfA2</fullName>
        <ecNumber evidence="9">7.-.-.-</ecNumber>
    </recommendedName>
</protein>
<sequence length="287" mass="32428">MSIVIKNLTHIYNPKSPFETKALDNINLEIDKGEFIGLIGHTGSGKSTFIQHLNGLLKPTSGKIFINGLDITSKDVSLKEIRQKVGLVFQYAEYQLFEETVAKDIAFGPKNLGLSEDEIEKRVKESMEMVGLNYEALKDRSPFELSGGQKRRVAIAGILAMKPEILILDEPTAGLDPKGRDEILGQIKRLHEKYKITIILVSHSMEDIAKLVDRLIVMYRGKIVMNGTPREIFSKSEELERLGLGIPQITYFMKALKKKWVNIRDDVITVDEAKEEILRAIRGNNYD</sequence>
<dbReference type="InterPro" id="IPR050095">
    <property type="entry name" value="ECF_ABC_transporter_ATP-bd"/>
</dbReference>
<evidence type="ECO:0000256" key="4">
    <source>
        <dbReference type="ARBA" id="ARBA00022741"/>
    </source>
</evidence>
<feature type="domain" description="ABC transporter" evidence="10">
    <location>
        <begin position="3"/>
        <end position="245"/>
    </location>
</feature>
<evidence type="ECO:0000256" key="5">
    <source>
        <dbReference type="ARBA" id="ARBA00022840"/>
    </source>
</evidence>
<evidence type="ECO:0000256" key="1">
    <source>
        <dbReference type="ARBA" id="ARBA00004202"/>
    </source>
</evidence>
<dbReference type="GO" id="GO:0042626">
    <property type="term" value="F:ATPase-coupled transmembrane transporter activity"/>
    <property type="evidence" value="ECO:0007669"/>
    <property type="project" value="TreeGrafter"/>
</dbReference>
<name>A0A096CWW8_9FIRM</name>
<keyword evidence="3 9" id="KW-1003">Cell membrane</keyword>
<comment type="function">
    <text evidence="8">Probably part of an ABC transporter complex. Responsible for energy coupling to the transport system.</text>
</comment>
<dbReference type="InterPro" id="IPR015856">
    <property type="entry name" value="ABC_transpr_CbiO/EcfA_su"/>
</dbReference>
<dbReference type="PANTHER" id="PTHR43553:SF27">
    <property type="entry name" value="ENERGY-COUPLING FACTOR TRANSPORTER ATP-BINDING PROTEIN ECFA2"/>
    <property type="match status" value="1"/>
</dbReference>
<reference evidence="11 12" key="1">
    <citation type="submission" date="2013-12" db="EMBL/GenBank/DDBJ databases">
        <title>Draft genome sequence of Caloranaerobacter sp. H53214.</title>
        <authorList>
            <person name="Jiang L.J."/>
            <person name="Shao Z.Z."/>
            <person name="Long M.N."/>
        </authorList>
    </citation>
    <scope>NUCLEOTIDE SEQUENCE [LARGE SCALE GENOMIC DNA]</scope>
    <source>
        <strain evidence="11 12">H53214</strain>
    </source>
</reference>
<dbReference type="NCBIfam" id="TIGR01166">
    <property type="entry name" value="cbiO"/>
    <property type="match status" value="1"/>
</dbReference>
<comment type="similarity">
    <text evidence="9">Belongs to the ABC transporter superfamily. Energy-coupling factor EcfA family.</text>
</comment>
<dbReference type="InterPro" id="IPR017871">
    <property type="entry name" value="ABC_transporter-like_CS"/>
</dbReference>
<keyword evidence="6" id="KW-1278">Translocase</keyword>
<evidence type="ECO:0000256" key="9">
    <source>
        <dbReference type="RuleBase" id="RU365104"/>
    </source>
</evidence>
<dbReference type="STRING" id="1156417.Y919_02955"/>
<dbReference type="RefSeq" id="WP_035162273.1">
    <property type="nucleotide sequence ID" value="NZ_AZTB01000008.1"/>
</dbReference>
<dbReference type="CDD" id="cd03225">
    <property type="entry name" value="ABC_cobalt_CbiO_domain1"/>
    <property type="match status" value="1"/>
</dbReference>
<dbReference type="Gene3D" id="3.40.50.300">
    <property type="entry name" value="P-loop containing nucleotide triphosphate hydrolases"/>
    <property type="match status" value="1"/>
</dbReference>
<keyword evidence="7 9" id="KW-0472">Membrane</keyword>
<comment type="caution">
    <text evidence="11">The sequence shown here is derived from an EMBL/GenBank/DDBJ whole genome shotgun (WGS) entry which is preliminary data.</text>
</comment>
<keyword evidence="2 9" id="KW-0813">Transport</keyword>
<dbReference type="GO" id="GO:0016887">
    <property type="term" value="F:ATP hydrolysis activity"/>
    <property type="evidence" value="ECO:0007669"/>
    <property type="project" value="InterPro"/>
</dbReference>
<dbReference type="Proteomes" id="UP000029622">
    <property type="component" value="Unassembled WGS sequence"/>
</dbReference>
<evidence type="ECO:0000256" key="3">
    <source>
        <dbReference type="ARBA" id="ARBA00022475"/>
    </source>
</evidence>
<dbReference type="PANTHER" id="PTHR43553">
    <property type="entry name" value="HEAVY METAL TRANSPORTER"/>
    <property type="match status" value="1"/>
</dbReference>
<evidence type="ECO:0000259" key="10">
    <source>
        <dbReference type="PROSITE" id="PS50893"/>
    </source>
</evidence>
<evidence type="ECO:0000256" key="7">
    <source>
        <dbReference type="ARBA" id="ARBA00023136"/>
    </source>
</evidence>
<dbReference type="InterPro" id="IPR005876">
    <property type="entry name" value="Co_trans_ATP-bd"/>
</dbReference>
<dbReference type="PROSITE" id="PS50893">
    <property type="entry name" value="ABC_TRANSPORTER_2"/>
    <property type="match status" value="1"/>
</dbReference>
<dbReference type="Pfam" id="PF00005">
    <property type="entry name" value="ABC_tran"/>
    <property type="match status" value="1"/>
</dbReference>
<dbReference type="NCBIfam" id="TIGR04521">
    <property type="entry name" value="ECF_ATPase_2"/>
    <property type="match status" value="1"/>
</dbReference>
<organism evidence="11 12">
    <name type="scientific">Caloranaerobacter azorensis H53214</name>
    <dbReference type="NCBI Taxonomy" id="1156417"/>
    <lineage>
        <taxon>Bacteria</taxon>
        <taxon>Bacillati</taxon>
        <taxon>Bacillota</taxon>
        <taxon>Tissierellia</taxon>
        <taxon>Tissierellales</taxon>
        <taxon>Thermohalobacteraceae</taxon>
        <taxon>Caloranaerobacter</taxon>
    </lineage>
</organism>
<keyword evidence="5 9" id="KW-0067">ATP-binding</keyword>
<dbReference type="GO" id="GO:0043190">
    <property type="term" value="C:ATP-binding cassette (ABC) transporter complex"/>
    <property type="evidence" value="ECO:0007669"/>
    <property type="project" value="TreeGrafter"/>
</dbReference>
<evidence type="ECO:0000256" key="6">
    <source>
        <dbReference type="ARBA" id="ARBA00022967"/>
    </source>
</evidence>
<gene>
    <name evidence="11" type="ORF">Y919_02955</name>
</gene>
<dbReference type="InterPro" id="IPR003439">
    <property type="entry name" value="ABC_transporter-like_ATP-bd"/>
</dbReference>
<dbReference type="InterPro" id="IPR003593">
    <property type="entry name" value="AAA+_ATPase"/>
</dbReference>
<dbReference type="FunFam" id="3.40.50.300:FF:000224">
    <property type="entry name" value="Energy-coupling factor transporter ATP-binding protein EcfA"/>
    <property type="match status" value="1"/>
</dbReference>
<evidence type="ECO:0000313" key="11">
    <source>
        <dbReference type="EMBL" id="KGG81034.1"/>
    </source>
</evidence>
<dbReference type="AlphaFoldDB" id="A0A096CWW8"/>
<dbReference type="GO" id="GO:0006824">
    <property type="term" value="P:cobalt ion transport"/>
    <property type="evidence" value="ECO:0007669"/>
    <property type="project" value="InterPro"/>
</dbReference>
<dbReference type="EMBL" id="AZTB01000008">
    <property type="protein sequence ID" value="KGG81034.1"/>
    <property type="molecule type" value="Genomic_DNA"/>
</dbReference>
<comment type="function">
    <text evidence="9">ATP-binding (A) component of a common energy-coupling factor (ECF) ABC-transporter complex.</text>
</comment>